<dbReference type="InterPro" id="IPR012340">
    <property type="entry name" value="NA-bd_OB-fold"/>
</dbReference>
<protein>
    <submittedName>
        <fullName evidence="2">Uncharacterized protein</fullName>
    </submittedName>
</protein>
<dbReference type="Gene3D" id="2.40.50.140">
    <property type="entry name" value="Nucleic acid-binding proteins"/>
    <property type="match status" value="1"/>
</dbReference>
<comment type="caution">
    <text evidence="2">The sequence shown here is derived from an EMBL/GenBank/DDBJ whole genome shotgun (WGS) entry which is preliminary data.</text>
</comment>
<feature type="region of interest" description="Disordered" evidence="1">
    <location>
        <begin position="118"/>
        <end position="174"/>
    </location>
</feature>
<reference evidence="2" key="1">
    <citation type="submission" date="2023-02" db="EMBL/GenBank/DDBJ databases">
        <title>Genome of toxic invasive species Heracleum sosnowskyi carries increased number of genes despite the absence of recent whole-genome duplications.</title>
        <authorList>
            <person name="Schelkunov M."/>
            <person name="Shtratnikova V."/>
            <person name="Makarenko M."/>
            <person name="Klepikova A."/>
            <person name="Omelchenko D."/>
            <person name="Novikova G."/>
            <person name="Obukhova E."/>
            <person name="Bogdanov V."/>
            <person name="Penin A."/>
            <person name="Logacheva M."/>
        </authorList>
    </citation>
    <scope>NUCLEOTIDE SEQUENCE</scope>
    <source>
        <strain evidence="2">Hsosn_3</strain>
        <tissue evidence="2">Leaf</tissue>
    </source>
</reference>
<feature type="region of interest" description="Disordered" evidence="1">
    <location>
        <begin position="197"/>
        <end position="234"/>
    </location>
</feature>
<keyword evidence="3" id="KW-1185">Reference proteome</keyword>
<accession>A0AAD8M8M1</accession>
<sequence length="470" mass="53254">MRERFRILVLVEDEVEACNLLLLDRAATRIVGSTATKIITKLSKVNLEDESKELQGLPKKLKDIVGKEYTFIIKFFKENILNDCGLYYASDVSFSSMAVPVESVSSFPDLTIVTDTRKSDVNDETPDTAKSKTKKKSDVNEETPDTAKSTTKKPVMIKVEKDSPAKKNSPTKHQIKKLKKVYENYVQHFLLLDNMIPTPNSSSTNDVLSKGRKRNQTVSTDDFKGTSKRPYGVSQNIPHSHNSLHNKENVSPNCNPADINLDSRRSKISQDNVVVLPISSFKSPIHTLGRLQNSNYVQRPLRSSPLIDCADFQGTILNNSQMRAPPDKTIQRPLRTSPLIDCADFQQTILDTSQMRAPPGLCQYFQDPKNKKNIRNTFRGTTTFSGQSEELRTRNRDRQNSDTNAMKNLIHSFNHVVDNSESNQEQEENYFGNCIGLMYVIEFQKLIVQLPRVWNVVNVYDIFLKGTISV</sequence>
<name>A0AAD8M8M1_9APIA</name>
<organism evidence="2 3">
    <name type="scientific">Heracleum sosnowskyi</name>
    <dbReference type="NCBI Taxonomy" id="360622"/>
    <lineage>
        <taxon>Eukaryota</taxon>
        <taxon>Viridiplantae</taxon>
        <taxon>Streptophyta</taxon>
        <taxon>Embryophyta</taxon>
        <taxon>Tracheophyta</taxon>
        <taxon>Spermatophyta</taxon>
        <taxon>Magnoliopsida</taxon>
        <taxon>eudicotyledons</taxon>
        <taxon>Gunneridae</taxon>
        <taxon>Pentapetalae</taxon>
        <taxon>asterids</taxon>
        <taxon>campanulids</taxon>
        <taxon>Apiales</taxon>
        <taxon>Apiaceae</taxon>
        <taxon>Apioideae</taxon>
        <taxon>apioid superclade</taxon>
        <taxon>Tordylieae</taxon>
        <taxon>Tordyliinae</taxon>
        <taxon>Heracleum</taxon>
    </lineage>
</organism>
<evidence type="ECO:0000256" key="1">
    <source>
        <dbReference type="SAM" id="MobiDB-lite"/>
    </source>
</evidence>
<dbReference type="Proteomes" id="UP001237642">
    <property type="component" value="Unassembled WGS sequence"/>
</dbReference>
<gene>
    <name evidence="2" type="ORF">POM88_041786</name>
</gene>
<dbReference type="EMBL" id="JAUIZM010000009">
    <property type="protein sequence ID" value="KAK1366225.1"/>
    <property type="molecule type" value="Genomic_DNA"/>
</dbReference>
<feature type="compositionally biased region" description="Polar residues" evidence="1">
    <location>
        <begin position="197"/>
        <end position="207"/>
    </location>
</feature>
<reference evidence="2" key="2">
    <citation type="submission" date="2023-05" db="EMBL/GenBank/DDBJ databases">
        <authorList>
            <person name="Schelkunov M.I."/>
        </authorList>
    </citation>
    <scope>NUCLEOTIDE SEQUENCE</scope>
    <source>
        <strain evidence="2">Hsosn_3</strain>
        <tissue evidence="2">Leaf</tissue>
    </source>
</reference>
<dbReference type="AlphaFoldDB" id="A0AAD8M8M1"/>
<evidence type="ECO:0000313" key="3">
    <source>
        <dbReference type="Proteomes" id="UP001237642"/>
    </source>
</evidence>
<evidence type="ECO:0000313" key="2">
    <source>
        <dbReference type="EMBL" id="KAK1366225.1"/>
    </source>
</evidence>
<proteinExistence type="predicted"/>